<dbReference type="InterPro" id="IPR045943">
    <property type="entry name" value="DUF6363"/>
</dbReference>
<dbReference type="CDD" id="cd07208">
    <property type="entry name" value="Pat_hypo_Ecoli_yjju_like"/>
    <property type="match status" value="1"/>
</dbReference>
<dbReference type="Pfam" id="PF01734">
    <property type="entry name" value="Patatin"/>
    <property type="match status" value="1"/>
</dbReference>
<dbReference type="Gene3D" id="3.40.1090.10">
    <property type="entry name" value="Cytosolic phospholipase A2 catalytic domain"/>
    <property type="match status" value="1"/>
</dbReference>
<dbReference type="InterPro" id="IPR037483">
    <property type="entry name" value="YjjU-like"/>
</dbReference>
<dbReference type="GO" id="GO:0006629">
    <property type="term" value="P:lipid metabolic process"/>
    <property type="evidence" value="ECO:0007669"/>
    <property type="project" value="UniProtKB-KW"/>
</dbReference>
<feature type="domain" description="PNPLA" evidence="2">
    <location>
        <begin position="13"/>
        <end position="181"/>
    </location>
</feature>
<accession>A0A382PFJ5</accession>
<keyword evidence="1" id="KW-0443">Lipid metabolism</keyword>
<name>A0A382PFJ5_9ZZZZ</name>
<sequence>MTKKHDRQHQIALIVEGGGFKSGFTAGVLDSFIINGFNPFHVYLGVSGGAMNLTSYISRQYKRNINIISSMSKNTNFISIVRFLKGGNYMELKYLFEVTSKQYPFDIDAASKHLKDADCRVVVTNYLNGNSAYLSVKKYGWLKTMEATGSLPMATRGYCEIAGRKYIDGGLSDPLPVKRVYDWGYQNIVLLRTHTNDVKPDWNLETLYAPLFYRNNSKLQKLIMRNDKIYSRQQKYISNPPEDLKLIQVAPDSELECGVISNNLKDIQMDYRYGLELGLDALPELQTLAAHI</sequence>
<dbReference type="Pfam" id="PF19890">
    <property type="entry name" value="DUF6363"/>
    <property type="match status" value="1"/>
</dbReference>
<evidence type="ECO:0000256" key="1">
    <source>
        <dbReference type="ARBA" id="ARBA00023098"/>
    </source>
</evidence>
<dbReference type="EMBL" id="UINC01106607">
    <property type="protein sequence ID" value="SVC71385.1"/>
    <property type="molecule type" value="Genomic_DNA"/>
</dbReference>
<protein>
    <recommendedName>
        <fullName evidence="2">PNPLA domain-containing protein</fullName>
    </recommendedName>
</protein>
<dbReference type="SUPFAM" id="SSF52151">
    <property type="entry name" value="FabD/lysophospholipase-like"/>
    <property type="match status" value="1"/>
</dbReference>
<dbReference type="InterPro" id="IPR002641">
    <property type="entry name" value="PNPLA_dom"/>
</dbReference>
<reference evidence="3" key="1">
    <citation type="submission" date="2018-05" db="EMBL/GenBank/DDBJ databases">
        <authorList>
            <person name="Lanie J.A."/>
            <person name="Ng W.-L."/>
            <person name="Kazmierczak K.M."/>
            <person name="Andrzejewski T.M."/>
            <person name="Davidsen T.M."/>
            <person name="Wayne K.J."/>
            <person name="Tettelin H."/>
            <person name="Glass J.I."/>
            <person name="Rusch D."/>
            <person name="Podicherti R."/>
            <person name="Tsui H.-C.T."/>
            <person name="Winkler M.E."/>
        </authorList>
    </citation>
    <scope>NUCLEOTIDE SEQUENCE</scope>
</reference>
<dbReference type="PROSITE" id="PS51635">
    <property type="entry name" value="PNPLA"/>
    <property type="match status" value="1"/>
</dbReference>
<gene>
    <name evidence="3" type="ORF">METZ01_LOCUS324239</name>
</gene>
<dbReference type="AlphaFoldDB" id="A0A382PFJ5"/>
<proteinExistence type="predicted"/>
<organism evidence="3">
    <name type="scientific">marine metagenome</name>
    <dbReference type="NCBI Taxonomy" id="408172"/>
    <lineage>
        <taxon>unclassified sequences</taxon>
        <taxon>metagenomes</taxon>
        <taxon>ecological metagenomes</taxon>
    </lineage>
</organism>
<dbReference type="InterPro" id="IPR016035">
    <property type="entry name" value="Acyl_Trfase/lysoPLipase"/>
</dbReference>
<evidence type="ECO:0000313" key="3">
    <source>
        <dbReference type="EMBL" id="SVC71385.1"/>
    </source>
</evidence>
<evidence type="ECO:0000259" key="2">
    <source>
        <dbReference type="PROSITE" id="PS51635"/>
    </source>
</evidence>